<dbReference type="NCBIfam" id="TIGR04549">
    <property type="entry name" value="LP_HExxH_w_tonB"/>
    <property type="match status" value="1"/>
</dbReference>
<dbReference type="InterPro" id="IPR030890">
    <property type="entry name" value="LP_HExxH_w_TonB"/>
</dbReference>
<name>A0A9D9I7P6_9BACT</name>
<dbReference type="Proteomes" id="UP000823660">
    <property type="component" value="Unassembled WGS sequence"/>
</dbReference>
<reference evidence="2" key="2">
    <citation type="journal article" date="2021" name="PeerJ">
        <title>Extensive microbial diversity within the chicken gut microbiome revealed by metagenomics and culture.</title>
        <authorList>
            <person name="Gilroy R."/>
            <person name="Ravi A."/>
            <person name="Getino M."/>
            <person name="Pursley I."/>
            <person name="Horton D.L."/>
            <person name="Alikhan N.F."/>
            <person name="Baker D."/>
            <person name="Gharbi K."/>
            <person name="Hall N."/>
            <person name="Watson M."/>
            <person name="Adriaenssens E.M."/>
            <person name="Foster-Nyarko E."/>
            <person name="Jarju S."/>
            <person name="Secka A."/>
            <person name="Antonio M."/>
            <person name="Oren A."/>
            <person name="Chaudhuri R.R."/>
            <person name="La Ragione R."/>
            <person name="Hildebrand F."/>
            <person name="Pallen M.J."/>
        </authorList>
    </citation>
    <scope>NUCLEOTIDE SEQUENCE</scope>
    <source>
        <strain evidence="2">B1-15692</strain>
    </source>
</reference>
<dbReference type="PROSITE" id="PS51257">
    <property type="entry name" value="PROKAR_LIPOPROTEIN"/>
    <property type="match status" value="1"/>
</dbReference>
<keyword evidence="1" id="KW-0732">Signal</keyword>
<dbReference type="Pfam" id="PF15890">
    <property type="entry name" value="Peptidase_Mx1"/>
    <property type="match status" value="1"/>
</dbReference>
<proteinExistence type="predicted"/>
<dbReference type="EMBL" id="JADIMH010000010">
    <property type="protein sequence ID" value="MBO8466481.1"/>
    <property type="molecule type" value="Genomic_DNA"/>
</dbReference>
<protein>
    <submittedName>
        <fullName evidence="2">Zinc-binding metallopeptidase</fullName>
    </submittedName>
</protein>
<dbReference type="AlphaFoldDB" id="A0A9D9I7P6"/>
<feature type="signal peptide" evidence="1">
    <location>
        <begin position="1"/>
        <end position="21"/>
    </location>
</feature>
<sequence length="290" mass="33458">MIRYFKYTVLALAAAAAVACSEEPLDPQSQVIDSVTQETEFDKWLQANYIDTYNIELKWRMETNESDMNYWLVPARVDKSIQMAKLMKFLCFEAYDEITGSMEFIRSYYPKMIHLIGSAAYNNNNTFVLGTAEGGLKITMYMINELELDPEYLNEYYFKTMHHEFAHILNQTKPYSTDFDMISGSEYVSDAWSSNWNGDSDAQQHGFISEYASKESGEDFVELLSIYVTSTEEDWNNIISSAGSGASILTAKFDIVYNYMLNSWNIDLDELREVIQRRQGEIDTLDLDNL</sequence>
<evidence type="ECO:0000256" key="1">
    <source>
        <dbReference type="SAM" id="SignalP"/>
    </source>
</evidence>
<dbReference type="Gene3D" id="3.40.390.70">
    <property type="match status" value="1"/>
</dbReference>
<evidence type="ECO:0000313" key="3">
    <source>
        <dbReference type="Proteomes" id="UP000823660"/>
    </source>
</evidence>
<accession>A0A9D9I7P6</accession>
<reference evidence="2" key="1">
    <citation type="submission" date="2020-10" db="EMBL/GenBank/DDBJ databases">
        <authorList>
            <person name="Gilroy R."/>
        </authorList>
    </citation>
    <scope>NUCLEOTIDE SEQUENCE</scope>
    <source>
        <strain evidence="2">B1-15692</strain>
    </source>
</reference>
<organism evidence="2 3">
    <name type="scientific">Candidatus Cryptobacteroides faecipullorum</name>
    <dbReference type="NCBI Taxonomy" id="2840764"/>
    <lineage>
        <taxon>Bacteria</taxon>
        <taxon>Pseudomonadati</taxon>
        <taxon>Bacteroidota</taxon>
        <taxon>Bacteroidia</taxon>
        <taxon>Bacteroidales</taxon>
        <taxon>Candidatus Cryptobacteroides</taxon>
    </lineage>
</organism>
<evidence type="ECO:0000313" key="2">
    <source>
        <dbReference type="EMBL" id="MBO8466481.1"/>
    </source>
</evidence>
<gene>
    <name evidence="2" type="ORF">IAB99_01790</name>
</gene>
<comment type="caution">
    <text evidence="2">The sequence shown here is derived from an EMBL/GenBank/DDBJ whole genome shotgun (WGS) entry which is preliminary data.</text>
</comment>
<feature type="chain" id="PRO_5038825763" evidence="1">
    <location>
        <begin position="22"/>
        <end position="290"/>
    </location>
</feature>